<gene>
    <name evidence="1" type="ORF">T190115A13A_160032</name>
</gene>
<dbReference type="Proteomes" id="UP001497602">
    <property type="component" value="Unassembled WGS sequence"/>
</dbReference>
<organism evidence="1 2">
    <name type="scientific">Tenacibaculum vairaonense</name>
    <dbReference type="NCBI Taxonomy" id="3137860"/>
    <lineage>
        <taxon>Bacteria</taxon>
        <taxon>Pseudomonadati</taxon>
        <taxon>Bacteroidota</taxon>
        <taxon>Flavobacteriia</taxon>
        <taxon>Flavobacteriales</taxon>
        <taxon>Flavobacteriaceae</taxon>
        <taxon>Tenacibaculum</taxon>
    </lineage>
</organism>
<accession>A0ABP1FAT1</accession>
<evidence type="ECO:0000313" key="1">
    <source>
        <dbReference type="EMBL" id="CAL2105499.1"/>
    </source>
</evidence>
<keyword evidence="2" id="KW-1185">Reference proteome</keyword>
<protein>
    <submittedName>
        <fullName evidence="1">Uncharacterized protein</fullName>
    </submittedName>
</protein>
<reference evidence="1 2" key="1">
    <citation type="submission" date="2024-05" db="EMBL/GenBank/DDBJ databases">
        <authorList>
            <person name="Duchaud E."/>
        </authorList>
    </citation>
    <scope>NUCLEOTIDE SEQUENCE [LARGE SCALE GENOMIC DNA]</scope>
    <source>
        <strain evidence="1">Ena-SAMPLE-TAB-13-05-2024-13:56:06:370-140305</strain>
    </source>
</reference>
<name>A0ABP1FAT1_9FLAO</name>
<proteinExistence type="predicted"/>
<comment type="caution">
    <text evidence="1">The sequence shown here is derived from an EMBL/GenBank/DDBJ whole genome shotgun (WGS) entry which is preliminary data.</text>
</comment>
<sequence length="59" mass="7283">MFRNRDVFSLNVFHKITNLLSLKIDLYNLFGKLIVIELVKYYALQHKKKIRLNLRWYKI</sequence>
<evidence type="ECO:0000313" key="2">
    <source>
        <dbReference type="Proteomes" id="UP001497602"/>
    </source>
</evidence>
<dbReference type="EMBL" id="CAXJRC010000007">
    <property type="protein sequence ID" value="CAL2105499.1"/>
    <property type="molecule type" value="Genomic_DNA"/>
</dbReference>